<feature type="compositionally biased region" description="Acidic residues" evidence="1">
    <location>
        <begin position="233"/>
        <end position="245"/>
    </location>
</feature>
<feature type="region of interest" description="Disordered" evidence="1">
    <location>
        <begin position="229"/>
        <end position="301"/>
    </location>
</feature>
<dbReference type="eggNOG" id="ENOG502RH53">
    <property type="taxonomic scope" value="Eukaryota"/>
</dbReference>
<proteinExistence type="predicted"/>
<sequence>MPRSMNTSSHTIRVREGFTMDAAAFALMLPPKMQERSRPPSPICPTKAFFPVYLNPPPSPRASTPRILPTPTEIPPEDLEDLGLASCTKRAIAKEVLTLVSERNRAKREKKSRYQEEEQRAFIASLESCRQAREEEGRNQRLASEEAWEDVDEARRYVERFLDDKWEEQRVNIQIDSEFNMDMVDLTAIGAMKRKEGVKACMKLLAAPVLHEKVALSLWRTLVGQVSEREVVEDTEEEDEAEDETTPNFLTSASTSKRSLGSSSTNLRFRTEQRRMTVSNDSVSRAGIPPWPKRGLSGKVQEKPRPFIPRRASADNVGVGLASSLKLTPFSSDAQGIEACATIRPPSRPGRASSSLNRTMSSFGTKIGHGYGGWVPVEELSQGLLKLSSGDVDSSTMTEEGNMVAIT</sequence>
<gene>
    <name evidence="2" type="ORF">VDAG_05433</name>
</gene>
<keyword evidence="3" id="KW-1185">Reference proteome</keyword>
<evidence type="ECO:0000256" key="1">
    <source>
        <dbReference type="SAM" id="MobiDB-lite"/>
    </source>
</evidence>
<organism evidence="2 3">
    <name type="scientific">Verticillium dahliae (strain VdLs.17 / ATCC MYA-4575 / FGSC 10137)</name>
    <name type="common">Verticillium wilt</name>
    <dbReference type="NCBI Taxonomy" id="498257"/>
    <lineage>
        <taxon>Eukaryota</taxon>
        <taxon>Fungi</taxon>
        <taxon>Dikarya</taxon>
        <taxon>Ascomycota</taxon>
        <taxon>Pezizomycotina</taxon>
        <taxon>Sordariomycetes</taxon>
        <taxon>Hypocreomycetidae</taxon>
        <taxon>Glomerellales</taxon>
        <taxon>Plectosphaerellaceae</taxon>
        <taxon>Verticillium</taxon>
    </lineage>
</organism>
<dbReference type="InParanoid" id="G2X5C8"/>
<evidence type="ECO:0000313" key="3">
    <source>
        <dbReference type="Proteomes" id="UP000001611"/>
    </source>
</evidence>
<dbReference type="STRING" id="498257.G2X5C8"/>
<name>G2X5C8_VERDV</name>
<feature type="compositionally biased region" description="Low complexity" evidence="1">
    <location>
        <begin position="251"/>
        <end position="265"/>
    </location>
</feature>
<dbReference type="Proteomes" id="UP000001611">
    <property type="component" value="Chromosome 2"/>
</dbReference>
<dbReference type="AlphaFoldDB" id="G2X5C8"/>
<dbReference type="EMBL" id="DS572704">
    <property type="protein sequence ID" value="EGY14269.1"/>
    <property type="molecule type" value="Genomic_DNA"/>
</dbReference>
<dbReference type="KEGG" id="vda:VDAG_05433"/>
<protein>
    <submittedName>
        <fullName evidence="2">Uncharacterized protein</fullName>
    </submittedName>
</protein>
<dbReference type="GeneID" id="20706896"/>
<dbReference type="RefSeq" id="XP_009650623.1">
    <property type="nucleotide sequence ID" value="XM_009652328.1"/>
</dbReference>
<reference evidence="2 3" key="1">
    <citation type="submission" date="2008-03" db="EMBL/GenBank/DDBJ databases">
        <title>The Genome Sequence of Verticillium dahliae VdLs.17.</title>
        <authorList>
            <consortium name="The Broad Institute Genome Sequencing Platform"/>
            <person name="Ma L.-J.J."/>
            <person name="Klosterman S.J."/>
            <person name="Subbarao K."/>
            <person name="Dobinson K."/>
            <person name="Veronese P."/>
            <person name="Kang S."/>
            <person name="Gold S.E."/>
            <person name="Young S."/>
            <person name="Jaffe D."/>
            <person name="Gnerre S."/>
            <person name="Berlin A."/>
            <person name="Heiman D."/>
            <person name="Hepburn T."/>
            <person name="Sykes S."/>
            <person name="Alvarado L."/>
            <person name="Kodira C.D."/>
            <person name="Lander E."/>
            <person name="Galagan J."/>
            <person name="Nusbaum C."/>
            <person name="Birren B."/>
        </authorList>
    </citation>
    <scope>NUCLEOTIDE SEQUENCE [LARGE SCALE GENOMIC DNA]</scope>
    <source>
        <strain evidence="3">VdLs.17 / ATCC MYA-4575 / FGSC 10137</strain>
    </source>
</reference>
<accession>G2X5C8</accession>
<evidence type="ECO:0000313" key="2">
    <source>
        <dbReference type="EMBL" id="EGY14269.1"/>
    </source>
</evidence>
<dbReference type="OrthoDB" id="5230713at2759"/>
<dbReference type="HOGENOM" id="CLU_683696_0_0_1"/>